<reference evidence="1" key="1">
    <citation type="submission" date="2018-12" db="EMBL/GenBank/DDBJ databases">
        <title>Three Rhizobium rhizogenes strains isolated from the same crown gall tumor carry diverse plasmids.</title>
        <authorList>
            <person name="Pulawska J."/>
            <person name="Kuzmanovic N."/>
        </authorList>
    </citation>
    <scope>NUCLEOTIDE SEQUENCE</scope>
    <source>
        <strain evidence="1">C6.5</strain>
        <plasmid evidence="1">pC6.5c</plasmid>
    </source>
</reference>
<geneLocation type="plasmid" evidence="1">
    <name>pC6.5c</name>
</geneLocation>
<evidence type="ECO:0000313" key="1">
    <source>
        <dbReference type="EMBL" id="QCL10538.1"/>
    </source>
</evidence>
<accession>A0A7S5DR58</accession>
<gene>
    <name evidence="1" type="ORF">pC6.5c_645</name>
</gene>
<dbReference type="AlphaFoldDB" id="A0A7S5DR58"/>
<proteinExistence type="predicted"/>
<dbReference type="EMBL" id="MK318988">
    <property type="protein sequence ID" value="QCL10538.1"/>
    <property type="molecule type" value="Genomic_DNA"/>
</dbReference>
<protein>
    <submittedName>
        <fullName evidence="1">Uncharacterized protein</fullName>
    </submittedName>
</protein>
<name>A0A7S5DR58_RHIRH</name>
<organism evidence="1">
    <name type="scientific">Rhizobium rhizogenes</name>
    <name type="common">Agrobacterium rhizogenes</name>
    <dbReference type="NCBI Taxonomy" id="359"/>
    <lineage>
        <taxon>Bacteria</taxon>
        <taxon>Pseudomonadati</taxon>
        <taxon>Pseudomonadota</taxon>
        <taxon>Alphaproteobacteria</taxon>
        <taxon>Hyphomicrobiales</taxon>
        <taxon>Rhizobiaceae</taxon>
        <taxon>Rhizobium/Agrobacterium group</taxon>
        <taxon>Rhizobium</taxon>
    </lineage>
</organism>
<keyword evidence="1" id="KW-0614">Plasmid</keyword>
<sequence>MVLIDENAGLRPRVVSKLFKELFSENPNSRLERLLLDR</sequence>